<dbReference type="CDD" id="cd00066">
    <property type="entry name" value="G-alpha"/>
    <property type="match status" value="1"/>
</dbReference>
<evidence type="ECO:0000256" key="5">
    <source>
        <dbReference type="ARBA" id="ARBA00023224"/>
    </source>
</evidence>
<dbReference type="SMART" id="SM00275">
    <property type="entry name" value="G_alpha"/>
    <property type="match status" value="1"/>
</dbReference>
<feature type="binding site" evidence="6">
    <location>
        <begin position="199"/>
        <end position="203"/>
    </location>
    <ligand>
        <name>GTP</name>
        <dbReference type="ChEBI" id="CHEBI:37565"/>
    </ligand>
</feature>
<keyword evidence="9" id="KW-1185">Reference proteome</keyword>
<keyword evidence="5" id="KW-0807">Transducer</keyword>
<dbReference type="GO" id="GO:0031683">
    <property type="term" value="F:G-protein beta/gamma-subunit complex binding"/>
    <property type="evidence" value="ECO:0007669"/>
    <property type="project" value="InterPro"/>
</dbReference>
<dbReference type="GO" id="GO:0005834">
    <property type="term" value="C:heterotrimeric G-protein complex"/>
    <property type="evidence" value="ECO:0007669"/>
    <property type="project" value="TreeGrafter"/>
</dbReference>
<dbReference type="GO" id="GO:0003924">
    <property type="term" value="F:GTPase activity"/>
    <property type="evidence" value="ECO:0007669"/>
    <property type="project" value="InterPro"/>
</dbReference>
<dbReference type="PANTHER" id="PTHR10218">
    <property type="entry name" value="GTP-BINDING PROTEIN ALPHA SUBUNIT"/>
    <property type="match status" value="1"/>
</dbReference>
<feature type="binding site" evidence="6">
    <location>
        <begin position="174"/>
        <end position="180"/>
    </location>
    <ligand>
        <name>GTP</name>
        <dbReference type="ChEBI" id="CHEBI:37565"/>
    </ligand>
</feature>
<dbReference type="GO" id="GO:0005525">
    <property type="term" value="F:GTP binding"/>
    <property type="evidence" value="ECO:0007669"/>
    <property type="project" value="UniProtKB-KW"/>
</dbReference>
<sequence length="304" mass="35587">MGNCCKNNLSEDEQALMERDKTINSKIKKESKTTEQTKILLLGAGESGKTTFFKQLKLLERGTFTNKEKEDHKQIIYQNCFSQMKALILVAQKLGIPIENSELATNFQKLKINDEKFTRDLTQSIKELWKDPGIQKTYELRDTEFQLNETADYFFNEIDRIGNPDYIPTNDDILRARLKTVSIEEVQMEIFNSKFTIIDVGGQRNERRKWLHCFDKVTYIFKEKILRKNLKDFFPEYSGPEKDKKTAYQFIQNQFEQASEIDQTGARSLYTYKTCAIDTRNIERIFHSISDTVFRKSIKSVGLI</sequence>
<feature type="binding site" evidence="7">
    <location>
        <position position="50"/>
    </location>
    <ligand>
        <name>Mg(2+)</name>
        <dbReference type="ChEBI" id="CHEBI:18420"/>
    </ligand>
</feature>
<dbReference type="Gene3D" id="3.40.50.300">
    <property type="entry name" value="P-loop containing nucleotide triphosphate hydrolases"/>
    <property type="match status" value="2"/>
</dbReference>
<dbReference type="Proteomes" id="UP001149090">
    <property type="component" value="Unassembled WGS sequence"/>
</dbReference>
<dbReference type="InterPro" id="IPR001019">
    <property type="entry name" value="Gprotein_alpha_su"/>
</dbReference>
<keyword evidence="2 6" id="KW-0547">Nucleotide-binding</keyword>
<evidence type="ECO:0000313" key="8">
    <source>
        <dbReference type="EMBL" id="KAJ5078502.1"/>
    </source>
</evidence>
<dbReference type="PRINTS" id="PR00318">
    <property type="entry name" value="GPROTEINA"/>
</dbReference>
<dbReference type="PROSITE" id="PS51882">
    <property type="entry name" value="G_ALPHA"/>
    <property type="match status" value="1"/>
</dbReference>
<dbReference type="InterPro" id="IPR011025">
    <property type="entry name" value="GproteinA_insert"/>
</dbReference>
<protein>
    <submittedName>
        <fullName evidence="8">Guanine nucleotide-binding protein g(O) subunit alpha</fullName>
    </submittedName>
</protein>
<name>A0A9Q0LT58_ANAIG</name>
<accession>A0A9Q0LT58</accession>
<keyword evidence="1 7" id="KW-0479">Metal-binding</keyword>
<dbReference type="InterPro" id="IPR027417">
    <property type="entry name" value="P-loop_NTPase"/>
</dbReference>
<keyword evidence="3 7" id="KW-0460">Magnesium</keyword>
<dbReference type="GO" id="GO:0032502">
    <property type="term" value="P:developmental process"/>
    <property type="evidence" value="ECO:0007669"/>
    <property type="project" value="UniProtKB-ARBA"/>
</dbReference>
<dbReference type="SUPFAM" id="SSF47895">
    <property type="entry name" value="Transducin (alpha subunit), insertion domain"/>
    <property type="match status" value="1"/>
</dbReference>
<evidence type="ECO:0000256" key="1">
    <source>
        <dbReference type="ARBA" id="ARBA00022723"/>
    </source>
</evidence>
<dbReference type="GO" id="GO:0001664">
    <property type="term" value="F:G protein-coupled receptor binding"/>
    <property type="evidence" value="ECO:0007669"/>
    <property type="project" value="TreeGrafter"/>
</dbReference>
<comment type="caution">
    <text evidence="8">The sequence shown here is derived from an EMBL/GenBank/DDBJ whole genome shotgun (WGS) entry which is preliminary data.</text>
</comment>
<dbReference type="Pfam" id="PF00503">
    <property type="entry name" value="G-alpha"/>
    <property type="match status" value="1"/>
</dbReference>
<reference evidence="8" key="1">
    <citation type="submission" date="2022-10" db="EMBL/GenBank/DDBJ databases">
        <title>Novel sulphate-reducing endosymbionts in the free-living metamonad Anaeramoeba.</title>
        <authorList>
            <person name="Jerlstrom-Hultqvist J."/>
            <person name="Cepicka I."/>
            <person name="Gallot-Lavallee L."/>
            <person name="Salas-Leiva D."/>
            <person name="Curtis B.A."/>
            <person name="Zahonova K."/>
            <person name="Pipaliya S."/>
            <person name="Dacks J."/>
            <person name="Roger A.J."/>
        </authorList>
    </citation>
    <scope>NUCLEOTIDE SEQUENCE</scope>
    <source>
        <strain evidence="8">BMAN</strain>
    </source>
</reference>
<evidence type="ECO:0000256" key="2">
    <source>
        <dbReference type="ARBA" id="ARBA00022741"/>
    </source>
</evidence>
<dbReference type="FunFam" id="3.40.50.300:FF:000692">
    <property type="entry name" value="Guanine nucleotide-binding protein subunit alpha"/>
    <property type="match status" value="1"/>
</dbReference>
<dbReference type="GO" id="GO:0005737">
    <property type="term" value="C:cytoplasm"/>
    <property type="evidence" value="ECO:0007669"/>
    <property type="project" value="TreeGrafter"/>
</dbReference>
<dbReference type="FunFam" id="1.10.400.10:FF:000007">
    <property type="entry name" value="Guanine nucleotide-binding protein subunit alpha"/>
    <property type="match status" value="1"/>
</dbReference>
<dbReference type="Gene3D" id="1.10.400.10">
    <property type="entry name" value="GI Alpha 1, domain 2-like"/>
    <property type="match status" value="1"/>
</dbReference>
<dbReference type="EMBL" id="JAPDFW010000053">
    <property type="protein sequence ID" value="KAJ5078502.1"/>
    <property type="molecule type" value="Genomic_DNA"/>
</dbReference>
<organism evidence="8 9">
    <name type="scientific">Anaeramoeba ignava</name>
    <name type="common">Anaerobic marine amoeba</name>
    <dbReference type="NCBI Taxonomy" id="1746090"/>
    <lineage>
        <taxon>Eukaryota</taxon>
        <taxon>Metamonada</taxon>
        <taxon>Anaeramoebidae</taxon>
        <taxon>Anaeramoeba</taxon>
    </lineage>
</organism>
<evidence type="ECO:0000256" key="6">
    <source>
        <dbReference type="PIRSR" id="PIRSR601019-1"/>
    </source>
</evidence>
<evidence type="ECO:0000256" key="4">
    <source>
        <dbReference type="ARBA" id="ARBA00023134"/>
    </source>
</evidence>
<dbReference type="AlphaFoldDB" id="A0A9Q0LT58"/>
<evidence type="ECO:0000313" key="9">
    <source>
        <dbReference type="Proteomes" id="UP001149090"/>
    </source>
</evidence>
<proteinExistence type="predicted"/>
<keyword evidence="4 6" id="KW-0342">GTP-binding</keyword>
<feature type="binding site" evidence="7">
    <location>
        <position position="180"/>
    </location>
    <ligand>
        <name>Mg(2+)</name>
        <dbReference type="ChEBI" id="CHEBI:18420"/>
    </ligand>
</feature>
<dbReference type="PANTHER" id="PTHR10218:SF302">
    <property type="entry name" value="GUANINE NUCLEOTIDE-BINDING PROTEIN ALPHA-5 SUBUNIT"/>
    <property type="match status" value="1"/>
</dbReference>
<dbReference type="GO" id="GO:0046872">
    <property type="term" value="F:metal ion binding"/>
    <property type="evidence" value="ECO:0007669"/>
    <property type="project" value="UniProtKB-KW"/>
</dbReference>
<dbReference type="OrthoDB" id="5817230at2759"/>
<evidence type="ECO:0000256" key="7">
    <source>
        <dbReference type="PIRSR" id="PIRSR601019-2"/>
    </source>
</evidence>
<dbReference type="OMA" id="IEYPFPM"/>
<feature type="binding site" evidence="6">
    <location>
        <begin position="46"/>
        <end position="51"/>
    </location>
    <ligand>
        <name>GTP</name>
        <dbReference type="ChEBI" id="CHEBI:37565"/>
    </ligand>
</feature>
<gene>
    <name evidence="8" type="ORF">M0811_04827</name>
</gene>
<dbReference type="SUPFAM" id="SSF52540">
    <property type="entry name" value="P-loop containing nucleoside triphosphate hydrolases"/>
    <property type="match status" value="1"/>
</dbReference>
<dbReference type="GO" id="GO:0007188">
    <property type="term" value="P:adenylate cyclase-modulating G protein-coupled receptor signaling pathway"/>
    <property type="evidence" value="ECO:0007669"/>
    <property type="project" value="TreeGrafter"/>
</dbReference>
<evidence type="ECO:0000256" key="3">
    <source>
        <dbReference type="ARBA" id="ARBA00022842"/>
    </source>
</evidence>